<organism evidence="14">
    <name type="scientific">Puccinia triticina (isolate 1-1 / race 1 (BBBD))</name>
    <name type="common">Brown leaf rust fungus</name>
    <dbReference type="NCBI Taxonomy" id="630390"/>
    <lineage>
        <taxon>Eukaryota</taxon>
        <taxon>Fungi</taxon>
        <taxon>Dikarya</taxon>
        <taxon>Basidiomycota</taxon>
        <taxon>Pucciniomycotina</taxon>
        <taxon>Pucciniomycetes</taxon>
        <taxon>Pucciniales</taxon>
        <taxon>Pucciniaceae</taxon>
        <taxon>Puccinia</taxon>
    </lineage>
</organism>
<dbReference type="UniPathway" id="UPA00886"/>
<dbReference type="InterPro" id="IPR001841">
    <property type="entry name" value="Znf_RING"/>
</dbReference>
<dbReference type="InterPro" id="IPR026846">
    <property type="entry name" value="Nse2(Mms21)"/>
</dbReference>
<evidence type="ECO:0000256" key="9">
    <source>
        <dbReference type="ARBA" id="ARBA00023242"/>
    </source>
</evidence>
<dbReference type="GO" id="GO:0030915">
    <property type="term" value="C:Smc5-Smc6 complex"/>
    <property type="evidence" value="ECO:0007669"/>
    <property type="project" value="InterPro"/>
</dbReference>
<dbReference type="Pfam" id="PF11789">
    <property type="entry name" value="zf-Nse"/>
    <property type="match status" value="1"/>
</dbReference>
<dbReference type="EMBL" id="ADAS02000030">
    <property type="protein sequence ID" value="OAV95301.1"/>
    <property type="molecule type" value="Genomic_DNA"/>
</dbReference>
<dbReference type="GO" id="GO:0061665">
    <property type="term" value="F:SUMO ligase activity"/>
    <property type="evidence" value="ECO:0007669"/>
    <property type="project" value="TreeGrafter"/>
</dbReference>
<dbReference type="GO" id="GO:0005634">
    <property type="term" value="C:nucleus"/>
    <property type="evidence" value="ECO:0007669"/>
    <property type="project" value="UniProtKB-SubCell"/>
</dbReference>
<evidence type="ECO:0000256" key="2">
    <source>
        <dbReference type="ARBA" id="ARBA00004718"/>
    </source>
</evidence>
<dbReference type="PROSITE" id="PS50089">
    <property type="entry name" value="ZF_RING_2"/>
    <property type="match status" value="1"/>
</dbReference>
<accession>A0A0C4ES76</accession>
<reference evidence="14" key="2">
    <citation type="submission" date="2016-05" db="EMBL/GenBank/DDBJ databases">
        <title>Comparative analysis highlights variable genome content of wheat rusts and divergence of the mating loci.</title>
        <authorList>
            <person name="Cuomo C.A."/>
            <person name="Bakkeren G."/>
            <person name="Szabo L."/>
            <person name="Khalil H."/>
            <person name="Joly D."/>
            <person name="Goldberg J."/>
            <person name="Young S."/>
            <person name="Zeng Q."/>
            <person name="Fellers J."/>
        </authorList>
    </citation>
    <scope>NUCLEOTIDE SEQUENCE [LARGE SCALE GENOMIC DNA]</scope>
    <source>
        <strain evidence="14">1-1 BBBD Race 1</strain>
    </source>
</reference>
<evidence type="ECO:0000313" key="16">
    <source>
        <dbReference type="Proteomes" id="UP000005240"/>
    </source>
</evidence>
<evidence type="ECO:0000256" key="6">
    <source>
        <dbReference type="ARBA" id="ARBA00022771"/>
    </source>
</evidence>
<reference evidence="14" key="1">
    <citation type="submission" date="2009-11" db="EMBL/GenBank/DDBJ databases">
        <authorList>
            <consortium name="The Broad Institute Genome Sequencing Platform"/>
            <person name="Ward D."/>
            <person name="Feldgarden M."/>
            <person name="Earl A."/>
            <person name="Young S.K."/>
            <person name="Zeng Q."/>
            <person name="Koehrsen M."/>
            <person name="Alvarado L."/>
            <person name="Berlin A."/>
            <person name="Bochicchio J."/>
            <person name="Borenstein D."/>
            <person name="Chapman S.B."/>
            <person name="Chen Z."/>
            <person name="Engels R."/>
            <person name="Freedman E."/>
            <person name="Gellesch M."/>
            <person name="Goldberg J."/>
            <person name="Griggs A."/>
            <person name="Gujja S."/>
            <person name="Heilman E."/>
            <person name="Heiman D."/>
            <person name="Hepburn T."/>
            <person name="Howarth C."/>
            <person name="Jen D."/>
            <person name="Larson L."/>
            <person name="Lewis B."/>
            <person name="Mehta T."/>
            <person name="Park D."/>
            <person name="Pearson M."/>
            <person name="Roberts A."/>
            <person name="Saif S."/>
            <person name="Shea T."/>
            <person name="Shenoy N."/>
            <person name="Sisk P."/>
            <person name="Stolte C."/>
            <person name="Sykes S."/>
            <person name="Thomson T."/>
            <person name="Walk T."/>
            <person name="White J."/>
            <person name="Yandava C."/>
            <person name="Izard J."/>
            <person name="Baranova O.V."/>
            <person name="Blanton J.M."/>
            <person name="Tanner A.C."/>
            <person name="Dewhirst F.E."/>
            <person name="Haas B."/>
            <person name="Nusbaum C."/>
            <person name="Birren B."/>
        </authorList>
    </citation>
    <scope>NUCLEOTIDE SEQUENCE [LARGE SCALE GENOMIC DNA]</scope>
    <source>
        <strain evidence="14">1-1 BBBD Race 1</strain>
    </source>
</reference>
<dbReference type="PANTHER" id="PTHR21330:SF1">
    <property type="entry name" value="E3 SUMO-PROTEIN LIGASE NSE2"/>
    <property type="match status" value="1"/>
</dbReference>
<name>A0A0C4ES76_PUCT1</name>
<keyword evidence="8" id="KW-0862">Zinc</keyword>
<dbReference type="OMA" id="CPATGCK"/>
<evidence type="ECO:0000256" key="1">
    <source>
        <dbReference type="ARBA" id="ARBA00004123"/>
    </source>
</evidence>
<reference evidence="15" key="4">
    <citation type="submission" date="2025-05" db="UniProtKB">
        <authorList>
            <consortium name="EnsemblFungi"/>
        </authorList>
    </citation>
    <scope>IDENTIFICATION</scope>
    <source>
        <strain evidence="15">isolate 1-1 / race 1 (BBBD)</strain>
    </source>
</reference>
<feature type="domain" description="SP-RING-type" evidence="13">
    <location>
        <begin position="226"/>
        <end position="309"/>
    </location>
</feature>
<feature type="compositionally biased region" description="Basic and acidic residues" evidence="11">
    <location>
        <begin position="312"/>
        <end position="325"/>
    </location>
</feature>
<dbReference type="Gene3D" id="3.30.40.10">
    <property type="entry name" value="Zinc/RING finger domain, C3HC4 (zinc finger)"/>
    <property type="match status" value="1"/>
</dbReference>
<evidence type="ECO:0000313" key="14">
    <source>
        <dbReference type="EMBL" id="OAV95301.1"/>
    </source>
</evidence>
<dbReference type="AlphaFoldDB" id="A0A0C4ES76"/>
<keyword evidence="5" id="KW-0479">Metal-binding</keyword>
<dbReference type="VEuPathDB" id="FungiDB:PTTG_03650"/>
<evidence type="ECO:0000259" key="12">
    <source>
        <dbReference type="PROSITE" id="PS50089"/>
    </source>
</evidence>
<feature type="compositionally biased region" description="Basic residues" evidence="11">
    <location>
        <begin position="345"/>
        <end position="357"/>
    </location>
</feature>
<dbReference type="InterPro" id="IPR013083">
    <property type="entry name" value="Znf_RING/FYVE/PHD"/>
</dbReference>
<comment type="similarity">
    <text evidence="3">Belongs to the NSE2 family.</text>
</comment>
<evidence type="ECO:0000256" key="11">
    <source>
        <dbReference type="SAM" id="MobiDB-lite"/>
    </source>
</evidence>
<keyword evidence="9" id="KW-0539">Nucleus</keyword>
<evidence type="ECO:0000256" key="4">
    <source>
        <dbReference type="ARBA" id="ARBA00022679"/>
    </source>
</evidence>
<feature type="domain" description="RING-type" evidence="12">
    <location>
        <begin position="241"/>
        <end position="281"/>
    </location>
</feature>
<sequence>MSRRQSTKSAESHPHISASKSFVLVPRLGDGLNEEAEDDEMFNVRDEEHQIGKLLKLIEPDYLRQRLEPSVTEVHLKTAISDSKQEIRSLAHQLESIDTLVGDLAEFNNTPTGDQLLKDCDQHARDLIEAIQLVEFRQKELEDLRERVHRSTSNQPIDAHDQLCKKISAQLVQWESLTLRQKFAQNKRYKAFRDRIWEVTGEDGAMPPVKTFLPAAPGEEDEDDSSGDELEIAGGKQNYKCPLCIGFLKRPVVSQQCQHTFCKECFDSYLEQNHATVMVCPNSGCSTMIHKSSVKEDEALAARVRQFRRRAERREDSEVYVDERQTQTGTLDLTGEEESKDHLNGRRKPTASQKKRRVVVDDDDDDE</sequence>
<dbReference type="STRING" id="630390.A0A0C4ES76"/>
<keyword evidence="4" id="KW-0808">Transferase</keyword>
<keyword evidence="6 10" id="KW-0863">Zinc-finger</keyword>
<comment type="subcellular location">
    <subcellularLocation>
        <location evidence="1">Nucleus</location>
    </subcellularLocation>
</comment>
<feature type="region of interest" description="Disordered" evidence="11">
    <location>
        <begin position="1"/>
        <end position="22"/>
    </location>
</feature>
<protein>
    <submittedName>
        <fullName evidence="15">RING-type domain-containing protein</fullName>
    </submittedName>
</protein>
<dbReference type="GO" id="GO:0008270">
    <property type="term" value="F:zinc ion binding"/>
    <property type="evidence" value="ECO:0007669"/>
    <property type="project" value="UniProtKB-KW"/>
</dbReference>
<dbReference type="PROSITE" id="PS51044">
    <property type="entry name" value="ZF_SP_RING"/>
    <property type="match status" value="1"/>
</dbReference>
<gene>
    <name evidence="14" type="ORF">PTTG_03650</name>
</gene>
<evidence type="ECO:0000259" key="13">
    <source>
        <dbReference type="PROSITE" id="PS51044"/>
    </source>
</evidence>
<keyword evidence="16" id="KW-1185">Reference proteome</keyword>
<reference evidence="15 16" key="3">
    <citation type="journal article" date="2017" name="G3 (Bethesda)">
        <title>Comparative analysis highlights variable genome content of wheat rusts and divergence of the mating loci.</title>
        <authorList>
            <person name="Cuomo C.A."/>
            <person name="Bakkeren G."/>
            <person name="Khalil H.B."/>
            <person name="Panwar V."/>
            <person name="Joly D."/>
            <person name="Linning R."/>
            <person name="Sakthikumar S."/>
            <person name="Song X."/>
            <person name="Adiconis X."/>
            <person name="Fan L."/>
            <person name="Goldberg J.M."/>
            <person name="Levin J.Z."/>
            <person name="Young S."/>
            <person name="Zeng Q."/>
            <person name="Anikster Y."/>
            <person name="Bruce M."/>
            <person name="Wang M."/>
            <person name="Yin C."/>
            <person name="McCallum B."/>
            <person name="Szabo L.J."/>
            <person name="Hulbert S."/>
            <person name="Chen X."/>
            <person name="Fellers J.P."/>
        </authorList>
    </citation>
    <scope>NUCLEOTIDE SEQUENCE</scope>
    <source>
        <strain evidence="15">isolate 1-1 / race 1 (BBBD)</strain>
        <strain evidence="16">Isolate 1-1 / race 1 (BBBD)</strain>
    </source>
</reference>
<evidence type="ECO:0000256" key="8">
    <source>
        <dbReference type="ARBA" id="ARBA00022833"/>
    </source>
</evidence>
<dbReference type="GO" id="GO:0000724">
    <property type="term" value="P:double-strand break repair via homologous recombination"/>
    <property type="evidence" value="ECO:0007669"/>
    <property type="project" value="InterPro"/>
</dbReference>
<dbReference type="Proteomes" id="UP000005240">
    <property type="component" value="Unassembled WGS sequence"/>
</dbReference>
<feature type="region of interest" description="Disordered" evidence="11">
    <location>
        <begin position="312"/>
        <end position="367"/>
    </location>
</feature>
<evidence type="ECO:0000256" key="7">
    <source>
        <dbReference type="ARBA" id="ARBA00022786"/>
    </source>
</evidence>
<evidence type="ECO:0000313" key="15">
    <source>
        <dbReference type="EnsemblFungi" id="PTTG_03650-t43_1-p1"/>
    </source>
</evidence>
<comment type="pathway">
    <text evidence="2">Protein modification; protein sumoylation.</text>
</comment>
<dbReference type="OrthoDB" id="26899at2759"/>
<dbReference type="GO" id="GO:0016925">
    <property type="term" value="P:protein sumoylation"/>
    <property type="evidence" value="ECO:0007669"/>
    <property type="project" value="UniProtKB-UniPathway"/>
</dbReference>
<dbReference type="EnsemblFungi" id="PTTG_03650-t43_1">
    <property type="protein sequence ID" value="PTTG_03650-t43_1-p1"/>
    <property type="gene ID" value="PTTG_03650"/>
</dbReference>
<dbReference type="SUPFAM" id="SSF57850">
    <property type="entry name" value="RING/U-box"/>
    <property type="match status" value="1"/>
</dbReference>
<dbReference type="PANTHER" id="PTHR21330">
    <property type="entry name" value="E3 SUMO-PROTEIN LIGASE NSE2"/>
    <property type="match status" value="1"/>
</dbReference>
<evidence type="ECO:0000256" key="3">
    <source>
        <dbReference type="ARBA" id="ARBA00008212"/>
    </source>
</evidence>
<evidence type="ECO:0000256" key="5">
    <source>
        <dbReference type="ARBA" id="ARBA00022723"/>
    </source>
</evidence>
<dbReference type="InterPro" id="IPR004181">
    <property type="entry name" value="Znf_MIZ"/>
</dbReference>
<keyword evidence="7" id="KW-0833">Ubl conjugation pathway</keyword>
<evidence type="ECO:0000256" key="10">
    <source>
        <dbReference type="PROSITE-ProRule" id="PRU00452"/>
    </source>
</evidence>
<proteinExistence type="inferred from homology"/>